<accession>A0A316W4E5</accession>
<feature type="region of interest" description="Disordered" evidence="1">
    <location>
        <begin position="535"/>
        <end position="564"/>
    </location>
</feature>
<feature type="compositionally biased region" description="Polar residues" evidence="1">
    <location>
        <begin position="967"/>
        <end position="976"/>
    </location>
</feature>
<feature type="region of interest" description="Disordered" evidence="1">
    <location>
        <begin position="853"/>
        <end position="907"/>
    </location>
</feature>
<feature type="region of interest" description="Disordered" evidence="1">
    <location>
        <begin position="406"/>
        <end position="443"/>
    </location>
</feature>
<dbReference type="STRING" id="1522189.A0A316W4E5"/>
<feature type="transmembrane region" description="Helical" evidence="2">
    <location>
        <begin position="910"/>
        <end position="930"/>
    </location>
</feature>
<dbReference type="Proteomes" id="UP000245783">
    <property type="component" value="Unassembled WGS sequence"/>
</dbReference>
<keyword evidence="2" id="KW-1133">Transmembrane helix</keyword>
<feature type="region of interest" description="Disordered" evidence="1">
    <location>
        <begin position="787"/>
        <end position="815"/>
    </location>
</feature>
<dbReference type="EMBL" id="KZ819360">
    <property type="protein sequence ID" value="PWN44609.1"/>
    <property type="molecule type" value="Genomic_DNA"/>
</dbReference>
<feature type="region of interest" description="Disordered" evidence="1">
    <location>
        <begin position="362"/>
        <end position="391"/>
    </location>
</feature>
<organism evidence="3 4">
    <name type="scientific">Ceraceosorus guamensis</name>
    <dbReference type="NCBI Taxonomy" id="1522189"/>
    <lineage>
        <taxon>Eukaryota</taxon>
        <taxon>Fungi</taxon>
        <taxon>Dikarya</taxon>
        <taxon>Basidiomycota</taxon>
        <taxon>Ustilaginomycotina</taxon>
        <taxon>Exobasidiomycetes</taxon>
        <taxon>Ceraceosorales</taxon>
        <taxon>Ceraceosoraceae</taxon>
        <taxon>Ceraceosorus</taxon>
    </lineage>
</organism>
<gene>
    <name evidence="3" type="ORF">IE81DRAFT_12285</name>
</gene>
<feature type="compositionally biased region" description="Polar residues" evidence="1">
    <location>
        <begin position="109"/>
        <end position="127"/>
    </location>
</feature>
<feature type="compositionally biased region" description="Polar residues" evidence="1">
    <location>
        <begin position="301"/>
        <end position="335"/>
    </location>
</feature>
<feature type="compositionally biased region" description="Low complexity" evidence="1">
    <location>
        <begin position="859"/>
        <end position="882"/>
    </location>
</feature>
<protein>
    <submittedName>
        <fullName evidence="3">Uncharacterized protein</fullName>
    </submittedName>
</protein>
<dbReference type="AlphaFoldDB" id="A0A316W4E5"/>
<dbReference type="OrthoDB" id="3367059at2759"/>
<keyword evidence="4" id="KW-1185">Reference proteome</keyword>
<dbReference type="RefSeq" id="XP_025371769.1">
    <property type="nucleotide sequence ID" value="XM_025510190.1"/>
</dbReference>
<feature type="region of interest" description="Disordered" evidence="1">
    <location>
        <begin position="107"/>
        <end position="179"/>
    </location>
</feature>
<feature type="compositionally biased region" description="Polar residues" evidence="1">
    <location>
        <begin position="362"/>
        <end position="374"/>
    </location>
</feature>
<proteinExistence type="predicted"/>
<feature type="region of interest" description="Disordered" evidence="1">
    <location>
        <begin position="941"/>
        <end position="996"/>
    </location>
</feature>
<feature type="compositionally biased region" description="Polar residues" evidence="1">
    <location>
        <begin position="1"/>
        <end position="35"/>
    </location>
</feature>
<name>A0A316W4E5_9BASI</name>
<evidence type="ECO:0000256" key="1">
    <source>
        <dbReference type="SAM" id="MobiDB-lite"/>
    </source>
</evidence>
<keyword evidence="2" id="KW-0812">Transmembrane</keyword>
<feature type="compositionally biased region" description="Pro residues" evidence="1">
    <location>
        <begin position="897"/>
        <end position="906"/>
    </location>
</feature>
<evidence type="ECO:0000313" key="3">
    <source>
        <dbReference type="EMBL" id="PWN44609.1"/>
    </source>
</evidence>
<feature type="compositionally biased region" description="Low complexity" evidence="1">
    <location>
        <begin position="479"/>
        <end position="494"/>
    </location>
</feature>
<dbReference type="GeneID" id="37032060"/>
<feature type="compositionally biased region" description="Polar residues" evidence="1">
    <location>
        <begin position="549"/>
        <end position="564"/>
    </location>
</feature>
<feature type="compositionally biased region" description="Basic and acidic residues" evidence="1">
    <location>
        <begin position="243"/>
        <end position="254"/>
    </location>
</feature>
<dbReference type="InParanoid" id="A0A316W4E5"/>
<evidence type="ECO:0000313" key="4">
    <source>
        <dbReference type="Proteomes" id="UP000245783"/>
    </source>
</evidence>
<feature type="compositionally biased region" description="Polar residues" evidence="1">
    <location>
        <begin position="196"/>
        <end position="225"/>
    </location>
</feature>
<feature type="region of interest" description="Disordered" evidence="1">
    <location>
        <begin position="455"/>
        <end position="494"/>
    </location>
</feature>
<feature type="region of interest" description="Disordered" evidence="1">
    <location>
        <begin position="193"/>
        <end position="226"/>
    </location>
</feature>
<feature type="region of interest" description="Disordered" evidence="1">
    <location>
        <begin position="1"/>
        <end position="87"/>
    </location>
</feature>
<keyword evidence="2" id="KW-0472">Membrane</keyword>
<reference evidence="3 4" key="1">
    <citation type="journal article" date="2018" name="Mol. Biol. Evol.">
        <title>Broad Genomic Sampling Reveals a Smut Pathogenic Ancestry of the Fungal Clade Ustilaginomycotina.</title>
        <authorList>
            <person name="Kijpornyongpan T."/>
            <person name="Mondo S.J."/>
            <person name="Barry K."/>
            <person name="Sandor L."/>
            <person name="Lee J."/>
            <person name="Lipzen A."/>
            <person name="Pangilinan J."/>
            <person name="LaButti K."/>
            <person name="Hainaut M."/>
            <person name="Henrissat B."/>
            <person name="Grigoriev I.V."/>
            <person name="Spatafora J.W."/>
            <person name="Aime M.C."/>
        </authorList>
    </citation>
    <scope>NUCLEOTIDE SEQUENCE [LARGE SCALE GENOMIC DNA]</scope>
    <source>
        <strain evidence="3 4">MCA 4658</strain>
    </source>
</reference>
<evidence type="ECO:0000256" key="2">
    <source>
        <dbReference type="SAM" id="Phobius"/>
    </source>
</evidence>
<feature type="region of interest" description="Disordered" evidence="1">
    <location>
        <begin position="242"/>
        <end position="343"/>
    </location>
</feature>
<sequence length="996" mass="105713">MSSTLTSIAHWPSTSAASGSDASHWHASTSRSAIQRPNHRSPLGSAPHSPILDAMPDGAGRRDVRCAPGHSAGPGRSGIQDAQHWHPSNDLDLHHLAVAGAIEAAGYRSGQSSGRGTPRLTSPSLRSPQIDFPVDDEAASPVSTGTRSPHRTRRPVSMSATSGPSRSGSNSSSSSRDQWWENVLPPGQLAERLRRAQTSQAQSGQDSDQTVTHAGASSLQRSSRTLSEKAIWSGLAKLARTAGDPDHLASDHGYPEGASRKSATIGPGVQRSALRRPRVTAAGSLKTHGSSRSDVGELSPSDGSTLSDTASRQSSPVEPNESASRQERSPSLTSSGEDRLSSSPRLGALQASRVGYGASASNAAYHQKGRTSQKSFSRSTSNRRSRVMSEDGLGLTFAQEAMRMGPTAAALARSSSDEGNEQAGRLAPSPFVEDQATRHDETSRSLLFPLRYLSSTPDMSSEEDKSDSSSHRHYRFQQTPSSSGTVTTTTTRVTRTRTTSVASFADDIDAVDRASDLRPVEDSKVRRRVSFSLDIEPPAGRSVPPSRRGSLTNVKSSLKPSASVPSGSLLADGAVAAAAAAARRRRNESTFDSLPPSRTWFAGLDHRPSSGRRLRTVSRDSFGARMPSYSAPSSPRLSVHLLDAERPPHHFEDEQSDDTFPFSRGQRSFAATSLDQGGPMPDMAVLHSLNIAQTQLASAGNLALTLTRQLSAPLRPVLHVTLFVSISTITLITLLGFLCASYILSVWDDLGSRSRSVGRAAGDARRNIEGGLGWGRRMLLGTHLAVEENSAGSSEETSDAKLHQTTTTHAPRAKTSPLFSSPFALAFPSPAAFAAKLAPSALAERLGVEVDYQPRRRSSGTPVSPDFSSSSGSTSRRASSVFQEEDTYDKPRRPRSSTPPLPPRPPLSHLVPSILLTILIALFASFTSYLTNKRAAEAASQGQKHFGTASSEPMPSRKPRPGGHSSAAATSRSGSFGKSAGRRHAAQAGGGFDIYN</sequence>
<feature type="compositionally biased region" description="Polar residues" evidence="1">
    <location>
        <begin position="941"/>
        <end position="953"/>
    </location>
</feature>
<feature type="compositionally biased region" description="Low complexity" evidence="1">
    <location>
        <begin position="157"/>
        <end position="175"/>
    </location>
</feature>